<feature type="domain" description="Glycosyltransferase subfamily 4-like N-terminal" evidence="1">
    <location>
        <begin position="101"/>
        <end position="212"/>
    </location>
</feature>
<dbReference type="InterPro" id="IPR028098">
    <property type="entry name" value="Glyco_trans_4-like_N"/>
</dbReference>
<evidence type="ECO:0000313" key="2">
    <source>
        <dbReference type="EMBL" id="SDW86081.1"/>
    </source>
</evidence>
<accession>A0A1H2WZU6</accession>
<dbReference type="OrthoDB" id="977218at2"/>
<keyword evidence="3" id="KW-1185">Reference proteome</keyword>
<dbReference type="SUPFAM" id="SSF53756">
    <property type="entry name" value="UDP-Glycosyltransferase/glycogen phosphorylase"/>
    <property type="match status" value="1"/>
</dbReference>
<name>A0A1H2WZU6_9FLAO</name>
<dbReference type="Pfam" id="PF13439">
    <property type="entry name" value="Glyco_transf_4"/>
    <property type="match status" value="1"/>
</dbReference>
<keyword evidence="2" id="KW-0808">Transferase</keyword>
<dbReference type="EMBL" id="FNNJ01000002">
    <property type="protein sequence ID" value="SDW86081.1"/>
    <property type="molecule type" value="Genomic_DNA"/>
</dbReference>
<dbReference type="Proteomes" id="UP000199595">
    <property type="component" value="Unassembled WGS sequence"/>
</dbReference>
<gene>
    <name evidence="2" type="ORF">SAMN05444411_102329</name>
</gene>
<dbReference type="Gene3D" id="3.40.50.2000">
    <property type="entry name" value="Glycogen Phosphorylase B"/>
    <property type="match status" value="2"/>
</dbReference>
<protein>
    <submittedName>
        <fullName evidence="2">Glycosyltransferase Family 4</fullName>
    </submittedName>
</protein>
<dbReference type="STRING" id="762486.SAMN05444411_102329"/>
<reference evidence="2 3" key="1">
    <citation type="submission" date="2016-10" db="EMBL/GenBank/DDBJ databases">
        <authorList>
            <person name="de Groot N.N."/>
        </authorList>
    </citation>
    <scope>NUCLEOTIDE SEQUENCE [LARGE SCALE GENOMIC DNA]</scope>
    <source>
        <strain evidence="2 3">DSM 24956</strain>
    </source>
</reference>
<dbReference type="AlphaFoldDB" id="A0A1H2WZU6"/>
<dbReference type="RefSeq" id="WP_090121287.1">
    <property type="nucleotide sequence ID" value="NZ_FNNJ01000002.1"/>
</dbReference>
<organism evidence="2 3">
    <name type="scientific">Lutibacter oricola</name>
    <dbReference type="NCBI Taxonomy" id="762486"/>
    <lineage>
        <taxon>Bacteria</taxon>
        <taxon>Pseudomonadati</taxon>
        <taxon>Bacteroidota</taxon>
        <taxon>Flavobacteriia</taxon>
        <taxon>Flavobacteriales</taxon>
        <taxon>Flavobacteriaceae</taxon>
        <taxon>Lutibacter</taxon>
    </lineage>
</organism>
<sequence>MPIKNILIVIESLDPNHSSGIKGRLALIKNLSEIGYKLKIYHYSQKEILLPNIECIAIKEQKISVYYLLSRLQRVFTRVTKININPFIESIFGFSFTFFNDVKSLKKTLKKERDFNPDWVLTLSYASSFRPHKALLGIPNWHSKWLAYVHDPYPMHSYPRPYDWVEPGHKFKRNLFLKIVDRAKYIIYPSQLLAEWMRSYYPNQNRKEVIIPHQISSVQSNNSIKLPTFFDEKKFNILHAGSMMSARKPYGLIEGFEKFIKKNPVAKEDARLLFIGKISCFDDYIKNKQKELKQLITNDYLPFSQVKKMQEKTSVNIVLEAKGAFSPFLPGKIPHIIEANKPILLLGPLYSESKRILGESFNNWAEIDDVKSVERIITEMYFNWKNKIENNNYSKVKYYLSKDYLKEQFNNLKE</sequence>
<evidence type="ECO:0000313" key="3">
    <source>
        <dbReference type="Proteomes" id="UP000199595"/>
    </source>
</evidence>
<proteinExistence type="predicted"/>
<dbReference type="GO" id="GO:0016757">
    <property type="term" value="F:glycosyltransferase activity"/>
    <property type="evidence" value="ECO:0007669"/>
    <property type="project" value="UniProtKB-ARBA"/>
</dbReference>
<evidence type="ECO:0000259" key="1">
    <source>
        <dbReference type="Pfam" id="PF13439"/>
    </source>
</evidence>